<keyword evidence="1" id="KW-0472">Membrane</keyword>
<evidence type="ECO:0000313" key="2">
    <source>
        <dbReference type="EMBL" id="QCI60465.1"/>
    </source>
</evidence>
<keyword evidence="1" id="KW-1133">Transmembrane helix</keyword>
<keyword evidence="1" id="KW-0812">Transmembrane</keyword>
<reference evidence="3" key="1">
    <citation type="submission" date="2018-12" db="EMBL/GenBank/DDBJ databases">
        <title>Dusodibacter welbiota gen. nov., sp. nov., isolated from human faeces and emended description of the Oscillibacter genus.</title>
        <authorList>
            <person name="Le Roy T."/>
            <person name="Van der Smissen P."/>
            <person name="Delzenne N."/>
            <person name="Muccioli G."/>
            <person name="Collet J.F."/>
            <person name="Cani P.D."/>
        </authorList>
    </citation>
    <scope>NUCLEOTIDE SEQUENCE [LARGE SCALE GENOMIC DNA]</scope>
    <source>
        <strain evidence="3">J115</strain>
    </source>
</reference>
<evidence type="ECO:0000313" key="3">
    <source>
        <dbReference type="Proteomes" id="UP000298642"/>
    </source>
</evidence>
<dbReference type="EMBL" id="CP034413">
    <property type="protein sequence ID" value="QCI60465.1"/>
    <property type="molecule type" value="Genomic_DNA"/>
</dbReference>
<organism evidence="2 3">
    <name type="scientific">Dysosmobacter welbionis</name>
    <dbReference type="NCBI Taxonomy" id="2093857"/>
    <lineage>
        <taxon>Bacteria</taxon>
        <taxon>Bacillati</taxon>
        <taxon>Bacillota</taxon>
        <taxon>Clostridia</taxon>
        <taxon>Eubacteriales</taxon>
        <taxon>Oscillospiraceae</taxon>
        <taxon>Dysosmobacter</taxon>
    </lineage>
</organism>
<dbReference type="AlphaFoldDB" id="A0A4D7ARQ4"/>
<feature type="transmembrane region" description="Helical" evidence="1">
    <location>
        <begin position="7"/>
        <end position="29"/>
    </location>
</feature>
<proteinExistence type="predicted"/>
<protein>
    <submittedName>
        <fullName evidence="2">Uncharacterized protein</fullName>
    </submittedName>
</protein>
<keyword evidence="3" id="KW-1185">Reference proteome</keyword>
<accession>A0A4D7ARQ4</accession>
<sequence>MNKTASMVLKIIGASLAFAAVICLLIGGWHDLSVGYSGMKKRLARKFGSEYDDYADEELYE</sequence>
<gene>
    <name evidence="2" type="ORF">EIO64_15690</name>
</gene>
<dbReference type="KEGG" id="obj:EIO64_15690"/>
<dbReference type="GeneID" id="89522654"/>
<evidence type="ECO:0000256" key="1">
    <source>
        <dbReference type="SAM" id="Phobius"/>
    </source>
</evidence>
<name>A0A4D7ARQ4_9FIRM</name>
<dbReference type="RefSeq" id="WP_021750746.1">
    <property type="nucleotide sequence ID" value="NZ_CAUWCU010000074.1"/>
</dbReference>
<dbReference type="Proteomes" id="UP000298642">
    <property type="component" value="Chromosome"/>
</dbReference>